<feature type="compositionally biased region" description="Polar residues" evidence="1">
    <location>
        <begin position="21"/>
        <end position="31"/>
    </location>
</feature>
<evidence type="ECO:0000259" key="2">
    <source>
        <dbReference type="Pfam" id="PF24864"/>
    </source>
</evidence>
<proteinExistence type="predicted"/>
<dbReference type="PANTHER" id="PTHR38790">
    <property type="entry name" value="2EXR DOMAIN-CONTAINING PROTEIN-RELATED"/>
    <property type="match status" value="1"/>
</dbReference>
<accession>A0A9P9E7Q2</accession>
<dbReference type="EMBL" id="JAGMWT010000003">
    <property type="protein sequence ID" value="KAH7132613.1"/>
    <property type="molecule type" value="Genomic_DNA"/>
</dbReference>
<keyword evidence="4" id="KW-1185">Reference proteome</keyword>
<feature type="region of interest" description="Disordered" evidence="1">
    <location>
        <begin position="1"/>
        <end position="33"/>
    </location>
</feature>
<dbReference type="OrthoDB" id="4757095at2759"/>
<protein>
    <recommendedName>
        <fullName evidence="2">DUF7730 domain-containing protein</fullName>
    </recommendedName>
</protein>
<dbReference type="Proteomes" id="UP000700596">
    <property type="component" value="Unassembled WGS sequence"/>
</dbReference>
<reference evidence="3" key="1">
    <citation type="journal article" date="2021" name="Nat. Commun.">
        <title>Genetic determinants of endophytism in the Arabidopsis root mycobiome.</title>
        <authorList>
            <person name="Mesny F."/>
            <person name="Miyauchi S."/>
            <person name="Thiergart T."/>
            <person name="Pickel B."/>
            <person name="Atanasova L."/>
            <person name="Karlsson M."/>
            <person name="Huettel B."/>
            <person name="Barry K.W."/>
            <person name="Haridas S."/>
            <person name="Chen C."/>
            <person name="Bauer D."/>
            <person name="Andreopoulos W."/>
            <person name="Pangilinan J."/>
            <person name="LaButti K."/>
            <person name="Riley R."/>
            <person name="Lipzen A."/>
            <person name="Clum A."/>
            <person name="Drula E."/>
            <person name="Henrissat B."/>
            <person name="Kohler A."/>
            <person name="Grigoriev I.V."/>
            <person name="Martin F.M."/>
            <person name="Hacquard S."/>
        </authorList>
    </citation>
    <scope>NUCLEOTIDE SEQUENCE</scope>
    <source>
        <strain evidence="3">MPI-CAGE-CH-0243</strain>
    </source>
</reference>
<dbReference type="InterPro" id="IPR056632">
    <property type="entry name" value="DUF7730"/>
</dbReference>
<evidence type="ECO:0000313" key="4">
    <source>
        <dbReference type="Proteomes" id="UP000700596"/>
    </source>
</evidence>
<dbReference type="Pfam" id="PF24864">
    <property type="entry name" value="DUF7730"/>
    <property type="match status" value="1"/>
</dbReference>
<sequence>MDDKRRELRKLRLRGQLGQPGPNNSSATDPSSELWYNIGASEDSTAESKPPRQYPLHPRYVGQDCPFLVTIPREIRQTIYHILLGGLRIHIRAINGSKEVQKLRGERCLEPERSLCLQNSGNCNKWVSRKQINLDLPLALLTTCHQIYEEAVEFLYSSNEFLLTHLAGRTNLLSTLRSLPQLLPDRHLTKIRKLRIHSEHMHTFQIGDSFWCHPNWISCWPAIVRLRGLHDLVISFEESGTSMSRERWLEKEGEILDCVKDVSVRNNFIVILPYSEGTTMADVRGARCQLRLRKDLNDGRWHSV</sequence>
<organism evidence="3 4">
    <name type="scientific">Dendryphion nanum</name>
    <dbReference type="NCBI Taxonomy" id="256645"/>
    <lineage>
        <taxon>Eukaryota</taxon>
        <taxon>Fungi</taxon>
        <taxon>Dikarya</taxon>
        <taxon>Ascomycota</taxon>
        <taxon>Pezizomycotina</taxon>
        <taxon>Dothideomycetes</taxon>
        <taxon>Pleosporomycetidae</taxon>
        <taxon>Pleosporales</taxon>
        <taxon>Torulaceae</taxon>
        <taxon>Dendryphion</taxon>
    </lineage>
</organism>
<evidence type="ECO:0000313" key="3">
    <source>
        <dbReference type="EMBL" id="KAH7132613.1"/>
    </source>
</evidence>
<dbReference type="AlphaFoldDB" id="A0A9P9E7Q2"/>
<feature type="domain" description="DUF7730" evidence="2">
    <location>
        <begin position="63"/>
        <end position="291"/>
    </location>
</feature>
<evidence type="ECO:0000256" key="1">
    <source>
        <dbReference type="SAM" id="MobiDB-lite"/>
    </source>
</evidence>
<name>A0A9P9E7Q2_9PLEO</name>
<comment type="caution">
    <text evidence="3">The sequence shown here is derived from an EMBL/GenBank/DDBJ whole genome shotgun (WGS) entry which is preliminary data.</text>
</comment>
<gene>
    <name evidence="3" type="ORF">B0J11DRAFT_231502</name>
</gene>